<feature type="region of interest" description="Disordered" evidence="1">
    <location>
        <begin position="187"/>
        <end position="211"/>
    </location>
</feature>
<keyword evidence="3" id="KW-1185">Reference proteome</keyword>
<name>A0A1R3L3J7_9ROSI</name>
<dbReference type="EMBL" id="AWUE01002761">
    <property type="protein sequence ID" value="OMP13933.1"/>
    <property type="molecule type" value="Genomic_DNA"/>
</dbReference>
<organism evidence="2 3">
    <name type="scientific">Corchorus olitorius</name>
    <dbReference type="NCBI Taxonomy" id="93759"/>
    <lineage>
        <taxon>Eukaryota</taxon>
        <taxon>Viridiplantae</taxon>
        <taxon>Streptophyta</taxon>
        <taxon>Embryophyta</taxon>
        <taxon>Tracheophyta</taxon>
        <taxon>Spermatophyta</taxon>
        <taxon>Magnoliopsida</taxon>
        <taxon>eudicotyledons</taxon>
        <taxon>Gunneridae</taxon>
        <taxon>Pentapetalae</taxon>
        <taxon>rosids</taxon>
        <taxon>malvids</taxon>
        <taxon>Malvales</taxon>
        <taxon>Malvaceae</taxon>
        <taxon>Grewioideae</taxon>
        <taxon>Apeibeae</taxon>
        <taxon>Corchorus</taxon>
    </lineage>
</organism>
<gene>
    <name evidence="2" type="ORF">COLO4_00595</name>
</gene>
<proteinExistence type="predicted"/>
<accession>A0A1R3L3J7</accession>
<protein>
    <submittedName>
        <fullName evidence="2">RNA polymerase beta subunit</fullName>
    </submittedName>
</protein>
<evidence type="ECO:0000313" key="3">
    <source>
        <dbReference type="Proteomes" id="UP000187203"/>
    </source>
</evidence>
<feature type="non-terminal residue" evidence="2">
    <location>
        <position position="211"/>
    </location>
</feature>
<reference evidence="3" key="1">
    <citation type="submission" date="2013-09" db="EMBL/GenBank/DDBJ databases">
        <title>Corchorus olitorius genome sequencing.</title>
        <authorList>
            <person name="Alam M."/>
            <person name="Haque M.S."/>
            <person name="Islam M.S."/>
            <person name="Emdad E.M."/>
            <person name="Islam M.M."/>
            <person name="Ahmed B."/>
            <person name="Halim A."/>
            <person name="Hossen Q.M.M."/>
            <person name="Hossain M.Z."/>
            <person name="Ahmed R."/>
            <person name="Khan M.M."/>
            <person name="Islam R."/>
            <person name="Rashid M.M."/>
            <person name="Khan S.A."/>
            <person name="Rahman M.S."/>
            <person name="Alam M."/>
            <person name="Yahiya A.S."/>
            <person name="Khan M.S."/>
            <person name="Azam M.S."/>
            <person name="Haque T."/>
            <person name="Lashkar M.Z.H."/>
            <person name="Akhand A.I."/>
            <person name="Morshed G."/>
            <person name="Roy S."/>
            <person name="Uddin K.S."/>
            <person name="Rabeya T."/>
            <person name="Hossain A.S."/>
            <person name="Chowdhury A."/>
            <person name="Snigdha A.R."/>
            <person name="Mortoza M.S."/>
            <person name="Matin S.A."/>
            <person name="Hoque S.M.E."/>
            <person name="Islam M.K."/>
            <person name="Roy D.K."/>
            <person name="Haider R."/>
            <person name="Moosa M.M."/>
            <person name="Elias S.M."/>
            <person name="Hasan A.M."/>
            <person name="Jahan S."/>
            <person name="Shafiuddin M."/>
            <person name="Mahmood N."/>
            <person name="Shommy N.S."/>
        </authorList>
    </citation>
    <scope>NUCLEOTIDE SEQUENCE [LARGE SCALE GENOMIC DNA]</scope>
    <source>
        <strain evidence="3">cv. O-4</strain>
    </source>
</reference>
<dbReference type="AlphaFoldDB" id="A0A1R3L3J7"/>
<evidence type="ECO:0000313" key="2">
    <source>
        <dbReference type="EMBL" id="OMP13933.1"/>
    </source>
</evidence>
<dbReference type="Proteomes" id="UP000187203">
    <property type="component" value="Unassembled WGS sequence"/>
</dbReference>
<feature type="non-terminal residue" evidence="2">
    <location>
        <position position="1"/>
    </location>
</feature>
<comment type="caution">
    <text evidence="2">The sequence shown here is derived from an EMBL/GenBank/DDBJ whole genome shotgun (WGS) entry which is preliminary data.</text>
</comment>
<sequence length="211" mass="23010">RPRIVLRSVDAVCIGGERVDVVHVFERDAEREQELRAAPATAAGQAWRNRHRAFAAGDKRHRRHKRRAVLAHLPRQRAVYLGDLARLAGHRIAEDGRSDAARRKYLRASLEALLRSGDNVIGHACKAGVAGLGCFGNLAACAAFEMRAHAIGHLGAPALEDGQRIGVGARIRHGRAAGNGARVVARHVRDDQRRDRRARCGGKPPALNARQ</sequence>
<evidence type="ECO:0000256" key="1">
    <source>
        <dbReference type="SAM" id="MobiDB-lite"/>
    </source>
</evidence>